<dbReference type="InterPro" id="IPR012340">
    <property type="entry name" value="NA-bd_OB-fold"/>
</dbReference>
<keyword evidence="1 3" id="KW-0820">tRNA-binding</keyword>
<dbReference type="Gene3D" id="2.40.50.140">
    <property type="entry name" value="Nucleic acid-binding proteins"/>
    <property type="match status" value="1"/>
</dbReference>
<name>A0A0G4G7H8_9ALVE</name>
<feature type="compositionally biased region" description="Basic and acidic residues" evidence="4">
    <location>
        <begin position="482"/>
        <end position="498"/>
    </location>
</feature>
<evidence type="ECO:0000259" key="5">
    <source>
        <dbReference type="PROSITE" id="PS50886"/>
    </source>
</evidence>
<sequence length="667" mass="69916">MAAVKEGAFLCGRVAAFLEATAVAAGPSRTIPAKEFLGKVKSPNGFLTPTVTTHLEAVFSEQKVDAVSETNIASVVEHYVEALKRRVTSLQTAAAKLAEDASKTLDLKKPCFFKDVAKALSSAAGKDISVHPAVSSLRDNWMLWNSWSAVVAGGGGGGGGGGKGCSDLIFMLLTYKPPPPPELLMGTAAFSALIALGEEEEDADFARACFALSRVALFVSYEFEYEHASGVTRDVAGKPKAAVTADGVEWTTGERVLAAASPLHWTEGLIRRAVSRWLPEGVAAQISETAAQSIGGLSDKRGGSSDLIPQRRKAPLEAGAIGKASEETLGKLAASLSNPWTITLPLYTLPPPVKEKKEKTEGDGKGKGKKEKGGKGGAPVVTVKAASELCRAFGVSPSEVPLMHTEFSWKATAESEKARAAPFSLLFAPTDGASEAPAGHTRESWLAVGIGEGGQEGGGSSSSSSGGGKGKGKAVEGGAAPEDGKQKKQKAPAEDKKGKGNQTDVTRLEVRVGKIVKVWKHPEAEKLWCEEIEIGEEGGPRQIASGLVGFVPEEGMMNARVLVLANLKARALVGFQSHGMVLCAKSQDGTKVELVRPPEGAKIGELVKWPGHEGEPEPQLNPKKKAFEQIQPLFKTDENKTALYNGTPFMTSAGPCTCDSIVNGSIS</sequence>
<feature type="compositionally biased region" description="Basic and acidic residues" evidence="4">
    <location>
        <begin position="353"/>
        <end position="374"/>
    </location>
</feature>
<proteinExistence type="predicted"/>
<dbReference type="VEuPathDB" id="CryptoDB:Cvel_20604"/>
<feature type="domain" description="TRNA-binding" evidence="5">
    <location>
        <begin position="504"/>
        <end position="608"/>
    </location>
</feature>
<dbReference type="AlphaFoldDB" id="A0A0G4G7H8"/>
<feature type="compositionally biased region" description="Gly residues" evidence="4">
    <location>
        <begin position="450"/>
        <end position="469"/>
    </location>
</feature>
<keyword evidence="2 3" id="KW-0694">RNA-binding</keyword>
<accession>A0A0G4G7H8</accession>
<feature type="region of interest" description="Disordered" evidence="4">
    <location>
        <begin position="295"/>
        <end position="314"/>
    </location>
</feature>
<dbReference type="Pfam" id="PF01588">
    <property type="entry name" value="tRNA_bind"/>
    <property type="match status" value="1"/>
</dbReference>
<feature type="region of interest" description="Disordered" evidence="4">
    <location>
        <begin position="450"/>
        <end position="504"/>
    </location>
</feature>
<dbReference type="PANTHER" id="PTHR11586:SF33">
    <property type="entry name" value="AMINOACYL TRNA SYNTHASE COMPLEX-INTERACTING MULTIFUNCTIONAL PROTEIN 1"/>
    <property type="match status" value="1"/>
</dbReference>
<protein>
    <recommendedName>
        <fullName evidence="5">tRNA-binding domain-containing protein</fullName>
    </recommendedName>
</protein>
<dbReference type="GO" id="GO:0000049">
    <property type="term" value="F:tRNA binding"/>
    <property type="evidence" value="ECO:0007669"/>
    <property type="project" value="UniProtKB-UniRule"/>
</dbReference>
<dbReference type="SUPFAM" id="SSF50249">
    <property type="entry name" value="Nucleic acid-binding proteins"/>
    <property type="match status" value="1"/>
</dbReference>
<dbReference type="PANTHER" id="PTHR11586">
    <property type="entry name" value="TRNA-AMINOACYLATION COFACTOR ARC1 FAMILY MEMBER"/>
    <property type="match status" value="1"/>
</dbReference>
<evidence type="ECO:0000256" key="1">
    <source>
        <dbReference type="ARBA" id="ARBA00022555"/>
    </source>
</evidence>
<gene>
    <name evidence="6" type="ORF">Cvel_20604</name>
</gene>
<evidence type="ECO:0000256" key="3">
    <source>
        <dbReference type="PROSITE-ProRule" id="PRU00209"/>
    </source>
</evidence>
<dbReference type="InterPro" id="IPR051270">
    <property type="entry name" value="Tyrosine-tRNA_ligase_regulator"/>
</dbReference>
<dbReference type="InterPro" id="IPR002547">
    <property type="entry name" value="tRNA-bd_dom"/>
</dbReference>
<dbReference type="EMBL" id="CDMZ01000953">
    <property type="protein sequence ID" value="CEM24550.1"/>
    <property type="molecule type" value="Genomic_DNA"/>
</dbReference>
<reference evidence="6" key="1">
    <citation type="submission" date="2014-11" db="EMBL/GenBank/DDBJ databases">
        <authorList>
            <person name="Otto D Thomas"/>
            <person name="Naeem Raeece"/>
        </authorList>
    </citation>
    <scope>NUCLEOTIDE SEQUENCE</scope>
</reference>
<dbReference type="CDD" id="cd02799">
    <property type="entry name" value="tRNA_bind_EMAP-II_like"/>
    <property type="match status" value="1"/>
</dbReference>
<evidence type="ECO:0000313" key="6">
    <source>
        <dbReference type="EMBL" id="CEM24550.1"/>
    </source>
</evidence>
<dbReference type="PROSITE" id="PS50886">
    <property type="entry name" value="TRBD"/>
    <property type="match status" value="1"/>
</dbReference>
<evidence type="ECO:0000256" key="4">
    <source>
        <dbReference type="SAM" id="MobiDB-lite"/>
    </source>
</evidence>
<evidence type="ECO:0000256" key="2">
    <source>
        <dbReference type="ARBA" id="ARBA00022884"/>
    </source>
</evidence>
<feature type="region of interest" description="Disordered" evidence="4">
    <location>
        <begin position="347"/>
        <end position="378"/>
    </location>
</feature>
<organism evidence="6">
    <name type="scientific">Chromera velia CCMP2878</name>
    <dbReference type="NCBI Taxonomy" id="1169474"/>
    <lineage>
        <taxon>Eukaryota</taxon>
        <taxon>Sar</taxon>
        <taxon>Alveolata</taxon>
        <taxon>Colpodellida</taxon>
        <taxon>Chromeraceae</taxon>
        <taxon>Chromera</taxon>
    </lineage>
</organism>